<protein>
    <submittedName>
        <fullName evidence="1">Uncharacterized protein</fullName>
    </submittedName>
</protein>
<dbReference type="Proteomes" id="UP000542811">
    <property type="component" value="Unassembled WGS sequence"/>
</dbReference>
<comment type="caution">
    <text evidence="1">The sequence shown here is derived from an EMBL/GenBank/DDBJ whole genome shotgun (WGS) entry which is preliminary data.</text>
</comment>
<organism evidence="1 2">
    <name type="scientific">Rhizobium laguerreae</name>
    <dbReference type="NCBI Taxonomy" id="1076926"/>
    <lineage>
        <taxon>Bacteria</taxon>
        <taxon>Pseudomonadati</taxon>
        <taxon>Pseudomonadota</taxon>
        <taxon>Alphaproteobacteria</taxon>
        <taxon>Hyphomicrobiales</taxon>
        <taxon>Rhizobiaceae</taxon>
        <taxon>Rhizobium/Agrobacterium group</taxon>
        <taxon>Rhizobium</taxon>
    </lineage>
</organism>
<accession>A0ABR6GIM2</accession>
<reference evidence="1 2" key="1">
    <citation type="submission" date="2020-08" db="EMBL/GenBank/DDBJ databases">
        <title>Genomic Encyclopedia of Type Strains, Phase III (KMG-III): the genomes of soil and plant-associated and newly described type strains.</title>
        <authorList>
            <person name="Whitman W."/>
        </authorList>
    </citation>
    <scope>NUCLEOTIDE SEQUENCE [LARGE SCALE GENOMIC DNA]</scope>
    <source>
        <strain evidence="1 2">CECT 8280</strain>
    </source>
</reference>
<name>A0ABR6GIM2_9HYPH</name>
<sequence>MTKTAFLSAVFACYVAVMFAIASIPGETPSEVSQAQQLQAVN</sequence>
<keyword evidence="2" id="KW-1185">Reference proteome</keyword>
<gene>
    <name evidence="1" type="ORF">FHS25_006660</name>
</gene>
<evidence type="ECO:0000313" key="1">
    <source>
        <dbReference type="EMBL" id="MBB3166144.1"/>
    </source>
</evidence>
<evidence type="ECO:0000313" key="2">
    <source>
        <dbReference type="Proteomes" id="UP000542811"/>
    </source>
</evidence>
<dbReference type="EMBL" id="JACHXX010000014">
    <property type="protein sequence ID" value="MBB3166144.1"/>
    <property type="molecule type" value="Genomic_DNA"/>
</dbReference>
<proteinExistence type="predicted"/>
<dbReference type="RefSeq" id="WP_012760183.1">
    <property type="nucleotide sequence ID" value="NZ_JABEQX010000020.1"/>
</dbReference>